<reference evidence="1 2" key="1">
    <citation type="journal article" date="2015" name="Genome Biol.">
        <title>Comparative genomics of Steinernema reveals deeply conserved gene regulatory networks.</title>
        <authorList>
            <person name="Dillman A.R."/>
            <person name="Macchietto M."/>
            <person name="Porter C.F."/>
            <person name="Rogers A."/>
            <person name="Williams B."/>
            <person name="Antoshechkin I."/>
            <person name="Lee M.M."/>
            <person name="Goodwin Z."/>
            <person name="Lu X."/>
            <person name="Lewis E.E."/>
            <person name="Goodrich-Blair H."/>
            <person name="Stock S.P."/>
            <person name="Adams B.J."/>
            <person name="Sternberg P.W."/>
            <person name="Mortazavi A."/>
        </authorList>
    </citation>
    <scope>NUCLEOTIDE SEQUENCE [LARGE SCALE GENOMIC DNA]</scope>
    <source>
        <strain evidence="1 2">ALL</strain>
    </source>
</reference>
<evidence type="ECO:0000313" key="2">
    <source>
        <dbReference type="Proteomes" id="UP000298663"/>
    </source>
</evidence>
<reference evidence="1 2" key="2">
    <citation type="journal article" date="2019" name="G3 (Bethesda)">
        <title>Hybrid Assembly of the Genome of the Entomopathogenic Nematode Steinernema carpocapsae Identifies the X-Chromosome.</title>
        <authorList>
            <person name="Serra L."/>
            <person name="Macchietto M."/>
            <person name="Macias-Munoz A."/>
            <person name="McGill C.J."/>
            <person name="Rodriguez I.M."/>
            <person name="Rodriguez B."/>
            <person name="Murad R."/>
            <person name="Mortazavi A."/>
        </authorList>
    </citation>
    <scope>NUCLEOTIDE SEQUENCE [LARGE SCALE GENOMIC DNA]</scope>
    <source>
        <strain evidence="1 2">ALL</strain>
    </source>
</reference>
<keyword evidence="2" id="KW-1185">Reference proteome</keyword>
<accession>A0A4V6A612</accession>
<name>A0A4V6A612_STECR</name>
<gene>
    <name evidence="1" type="ORF">L596_007558</name>
</gene>
<dbReference type="EMBL" id="AZBU02000002">
    <property type="protein sequence ID" value="TKR93025.1"/>
    <property type="molecule type" value="Genomic_DNA"/>
</dbReference>
<evidence type="ECO:0000313" key="1">
    <source>
        <dbReference type="EMBL" id="TKR93025.1"/>
    </source>
</evidence>
<comment type="caution">
    <text evidence="1">The sequence shown here is derived from an EMBL/GenBank/DDBJ whole genome shotgun (WGS) entry which is preliminary data.</text>
</comment>
<dbReference type="AlphaFoldDB" id="A0A4V6A612"/>
<organism evidence="1 2">
    <name type="scientific">Steinernema carpocapsae</name>
    <name type="common">Entomopathogenic nematode</name>
    <dbReference type="NCBI Taxonomy" id="34508"/>
    <lineage>
        <taxon>Eukaryota</taxon>
        <taxon>Metazoa</taxon>
        <taxon>Ecdysozoa</taxon>
        <taxon>Nematoda</taxon>
        <taxon>Chromadorea</taxon>
        <taxon>Rhabditida</taxon>
        <taxon>Tylenchina</taxon>
        <taxon>Panagrolaimomorpha</taxon>
        <taxon>Strongyloidoidea</taxon>
        <taxon>Steinernematidae</taxon>
        <taxon>Steinernema</taxon>
    </lineage>
</organism>
<sequence>MTVSCHIETGVHPDLLCEFRANLKLLSDATTPAAAGGGSIRDETINLKNLFSVSLDALCPSKSASHSIITCSLKST</sequence>
<dbReference type="Proteomes" id="UP000298663">
    <property type="component" value="Unassembled WGS sequence"/>
</dbReference>
<protein>
    <submittedName>
        <fullName evidence="1">Uncharacterized protein</fullName>
    </submittedName>
</protein>
<proteinExistence type="predicted"/>